<dbReference type="InterPro" id="IPR045584">
    <property type="entry name" value="Pilin-like"/>
</dbReference>
<dbReference type="NCBIfam" id="TIGR02532">
    <property type="entry name" value="IV_pilin_GFxxxE"/>
    <property type="match status" value="1"/>
</dbReference>
<dbReference type="AlphaFoldDB" id="A0A7X1E586"/>
<keyword evidence="1" id="KW-1133">Transmembrane helix</keyword>
<accession>A0A7X1E586</accession>
<evidence type="ECO:0000313" key="3">
    <source>
        <dbReference type="Proteomes" id="UP000525652"/>
    </source>
</evidence>
<evidence type="ECO:0000256" key="1">
    <source>
        <dbReference type="SAM" id="Phobius"/>
    </source>
</evidence>
<dbReference type="Pfam" id="PF07963">
    <property type="entry name" value="N_methyl"/>
    <property type="match status" value="1"/>
</dbReference>
<organism evidence="2 3">
    <name type="scientific">Puniceicoccus vermicola</name>
    <dbReference type="NCBI Taxonomy" id="388746"/>
    <lineage>
        <taxon>Bacteria</taxon>
        <taxon>Pseudomonadati</taxon>
        <taxon>Verrucomicrobiota</taxon>
        <taxon>Opitutia</taxon>
        <taxon>Puniceicoccales</taxon>
        <taxon>Puniceicoccaceae</taxon>
        <taxon>Puniceicoccus</taxon>
    </lineage>
</organism>
<name>A0A7X1E586_9BACT</name>
<comment type="caution">
    <text evidence="2">The sequence shown here is derived from an EMBL/GenBank/DDBJ whole genome shotgun (WGS) entry which is preliminary data.</text>
</comment>
<keyword evidence="1" id="KW-0812">Transmembrane</keyword>
<dbReference type="RefSeq" id="WP_185693567.1">
    <property type="nucleotide sequence ID" value="NZ_JACHVA010000102.1"/>
</dbReference>
<dbReference type="InterPro" id="IPR012902">
    <property type="entry name" value="N_methyl_site"/>
</dbReference>
<sequence length="236" mass="26154">MKRNHQGFTLLELLTVIAVVAILFSITVVAVGKVRESANTTKCASNLRSLGQAWLAYGNEHQGASLPYRNPDGGSTSWMLQILPYIDTDSNVFTCPSASEPQPSFGIPGSADRGYQWWINMKKGFVNCGYGMNFYWYSDPENLGTGADSSTLRNKFPQTRFTDLDKPLPVFSDATWPDFRRDSGVPSNFEDPGTHTCAIERHKNIGTNMVFSDGSVRLVSMDELFTSVQLFPSESL</sequence>
<gene>
    <name evidence="2" type="ORF">H5P30_14045</name>
</gene>
<dbReference type="PANTHER" id="PTHR30093:SF2">
    <property type="entry name" value="TYPE II SECRETION SYSTEM PROTEIN H"/>
    <property type="match status" value="1"/>
</dbReference>
<dbReference type="SUPFAM" id="SSF54523">
    <property type="entry name" value="Pili subunits"/>
    <property type="match status" value="1"/>
</dbReference>
<dbReference type="PANTHER" id="PTHR30093">
    <property type="entry name" value="GENERAL SECRETION PATHWAY PROTEIN G"/>
    <property type="match status" value="1"/>
</dbReference>
<dbReference type="Gene3D" id="3.30.700.10">
    <property type="entry name" value="Glycoprotein, Type 4 Pilin"/>
    <property type="match status" value="1"/>
</dbReference>
<evidence type="ECO:0000313" key="2">
    <source>
        <dbReference type="EMBL" id="MBC2602901.1"/>
    </source>
</evidence>
<proteinExistence type="predicted"/>
<feature type="transmembrane region" description="Helical" evidence="1">
    <location>
        <begin position="7"/>
        <end position="32"/>
    </location>
</feature>
<reference evidence="2 3" key="1">
    <citation type="submission" date="2020-07" db="EMBL/GenBank/DDBJ databases">
        <authorList>
            <person name="Feng X."/>
        </authorList>
    </citation>
    <scope>NUCLEOTIDE SEQUENCE [LARGE SCALE GENOMIC DNA]</scope>
    <source>
        <strain evidence="2 3">JCM14086</strain>
    </source>
</reference>
<dbReference type="Proteomes" id="UP000525652">
    <property type="component" value="Unassembled WGS sequence"/>
</dbReference>
<keyword evidence="1" id="KW-0472">Membrane</keyword>
<protein>
    <submittedName>
        <fullName evidence="2">Prepilin-type N-terminal cleavage/methylation domain-containing protein</fullName>
    </submittedName>
</protein>
<dbReference type="PROSITE" id="PS00409">
    <property type="entry name" value="PROKAR_NTER_METHYL"/>
    <property type="match status" value="1"/>
</dbReference>
<keyword evidence="3" id="KW-1185">Reference proteome</keyword>
<dbReference type="EMBL" id="JACHVA010000102">
    <property type="protein sequence ID" value="MBC2602901.1"/>
    <property type="molecule type" value="Genomic_DNA"/>
</dbReference>